<keyword evidence="4" id="KW-0472">Membrane</keyword>
<evidence type="ECO:0000256" key="4">
    <source>
        <dbReference type="ARBA" id="ARBA00023136"/>
    </source>
</evidence>
<dbReference type="SUPFAM" id="SSF53822">
    <property type="entry name" value="Periplasmic binding protein-like I"/>
    <property type="match status" value="1"/>
</dbReference>
<feature type="domain" description="Receptor ligand binding region" evidence="6">
    <location>
        <begin position="118"/>
        <end position="273"/>
    </location>
</feature>
<protein>
    <recommendedName>
        <fullName evidence="6">Receptor ligand binding region domain-containing protein</fullName>
    </recommendedName>
</protein>
<keyword evidence="5" id="KW-0325">Glycoprotein</keyword>
<dbReference type="InterPro" id="IPR050726">
    <property type="entry name" value="mGluR"/>
</dbReference>
<comment type="subcellular location">
    <subcellularLocation>
        <location evidence="1">Membrane</location>
    </subcellularLocation>
</comment>
<gene>
    <name evidence="7" type="ORF">LAZ67_21001718</name>
</gene>
<accession>A0ABY6LMI6</accession>
<name>A0ABY6LMI6_9ARAC</name>
<evidence type="ECO:0000256" key="2">
    <source>
        <dbReference type="ARBA" id="ARBA00022692"/>
    </source>
</evidence>
<keyword evidence="2" id="KW-0812">Transmembrane</keyword>
<proteinExistence type="predicted"/>
<dbReference type="EMBL" id="CP092883">
    <property type="protein sequence ID" value="UYV82326.1"/>
    <property type="molecule type" value="Genomic_DNA"/>
</dbReference>
<evidence type="ECO:0000256" key="5">
    <source>
        <dbReference type="ARBA" id="ARBA00023180"/>
    </source>
</evidence>
<evidence type="ECO:0000256" key="1">
    <source>
        <dbReference type="ARBA" id="ARBA00004370"/>
    </source>
</evidence>
<sequence>MKCGERQGRWNCANYPGSTNLDTDSTASHYPDNHETFRESFGALVNPIIRDLIASFDVTDLPDSIAIRHIHPCFVQCCSIFRSGTGQVFLVELPGIRCTVFHVERGVNQNEYLNIDFSVRRFVWIGSDAWGGRSNVVHRLELVVEGAISVSPLVRPLAGFDEYFTSLTPLEAAEHNPWFAEFWEEHFQCELPEQPDTPFSEKYPRWCSSSKRLSAASGYRQVPSLHFVRDAVYAFAYALHNMHADKCGGKPGLCEELRSIEGQELRKYIEKINKEKPYYQFAKI</sequence>
<dbReference type="PANTHER" id="PTHR24060">
    <property type="entry name" value="METABOTROPIC GLUTAMATE RECEPTOR"/>
    <property type="match status" value="1"/>
</dbReference>
<evidence type="ECO:0000259" key="6">
    <source>
        <dbReference type="Pfam" id="PF01094"/>
    </source>
</evidence>
<evidence type="ECO:0000313" key="7">
    <source>
        <dbReference type="EMBL" id="UYV82326.1"/>
    </source>
</evidence>
<keyword evidence="8" id="KW-1185">Reference proteome</keyword>
<dbReference type="InterPro" id="IPR001828">
    <property type="entry name" value="ANF_lig-bd_rcpt"/>
</dbReference>
<dbReference type="Gene3D" id="3.40.50.2300">
    <property type="match status" value="1"/>
</dbReference>
<dbReference type="InterPro" id="IPR028082">
    <property type="entry name" value="Peripla_BP_I"/>
</dbReference>
<reference evidence="7 8" key="1">
    <citation type="submission" date="2022-01" db="EMBL/GenBank/DDBJ databases">
        <title>A chromosomal length assembly of Cordylochernes scorpioides.</title>
        <authorList>
            <person name="Zeh D."/>
            <person name="Zeh J."/>
        </authorList>
    </citation>
    <scope>NUCLEOTIDE SEQUENCE [LARGE SCALE GENOMIC DNA]</scope>
    <source>
        <strain evidence="7">IN4F17</strain>
        <tissue evidence="7">Whole Body</tissue>
    </source>
</reference>
<dbReference type="Proteomes" id="UP001235939">
    <property type="component" value="Chromosome 21"/>
</dbReference>
<evidence type="ECO:0000313" key="8">
    <source>
        <dbReference type="Proteomes" id="UP001235939"/>
    </source>
</evidence>
<organism evidence="7 8">
    <name type="scientific">Cordylochernes scorpioides</name>
    <dbReference type="NCBI Taxonomy" id="51811"/>
    <lineage>
        <taxon>Eukaryota</taxon>
        <taxon>Metazoa</taxon>
        <taxon>Ecdysozoa</taxon>
        <taxon>Arthropoda</taxon>
        <taxon>Chelicerata</taxon>
        <taxon>Arachnida</taxon>
        <taxon>Pseudoscorpiones</taxon>
        <taxon>Cheliferoidea</taxon>
        <taxon>Chernetidae</taxon>
        <taxon>Cordylochernes</taxon>
    </lineage>
</organism>
<evidence type="ECO:0000256" key="3">
    <source>
        <dbReference type="ARBA" id="ARBA00022989"/>
    </source>
</evidence>
<dbReference type="Pfam" id="PF01094">
    <property type="entry name" value="ANF_receptor"/>
    <property type="match status" value="1"/>
</dbReference>
<keyword evidence="3" id="KW-1133">Transmembrane helix</keyword>